<dbReference type="SUPFAM" id="SSF49354">
    <property type="entry name" value="PapD-like"/>
    <property type="match status" value="1"/>
</dbReference>
<keyword evidence="5" id="KW-0143">Chaperone</keyword>
<keyword evidence="4" id="KW-0574">Periplasm</keyword>
<dbReference type="AlphaFoldDB" id="A0A5M9R4I2"/>
<dbReference type="InterPro" id="IPR013783">
    <property type="entry name" value="Ig-like_fold"/>
</dbReference>
<evidence type="ECO:0000259" key="6">
    <source>
        <dbReference type="Pfam" id="PF00345"/>
    </source>
</evidence>
<feature type="domain" description="Pili assembly chaperone N-terminal" evidence="6">
    <location>
        <begin position="51"/>
        <end position="179"/>
    </location>
</feature>
<evidence type="ECO:0000256" key="2">
    <source>
        <dbReference type="ARBA" id="ARBA00007399"/>
    </source>
</evidence>
<accession>A0A5M9R4I2</accession>
<name>A0A5M9R4I2_9GAMM</name>
<dbReference type="InterPro" id="IPR008962">
    <property type="entry name" value="PapD-like_sf"/>
</dbReference>
<sequence>MTIIILLKKFHYSVSKTYQKMVLIMKYLFITLCILLSSLTNVQAAPDNSGGLSLHVTRVIFHEDDRKGVTLNIINNSDNDYLLQSAVRDIDPQTGGVSQSERKKMPFIITPPLDKFAAHSEKTLHIRRINSITLSDKNESAFFISLKAIPVTEQPDAADNSIVLATVINLKLFYRPKELTRDFIYASSSLPVLCKKGNILIAKNNTPYWLVFSSLKTDKENIGEEQLRHMVPPHENYPYKIQSDLNHQQAEWTLIDESGWITPSEKQTISDCSQ</sequence>
<dbReference type="InterPro" id="IPR036316">
    <property type="entry name" value="Pili_assmbl_chap_C_dom_sf"/>
</dbReference>
<dbReference type="Proteomes" id="UP000322181">
    <property type="component" value="Unassembled WGS sequence"/>
</dbReference>
<evidence type="ECO:0000256" key="4">
    <source>
        <dbReference type="ARBA" id="ARBA00022764"/>
    </source>
</evidence>
<dbReference type="SUPFAM" id="SSF49584">
    <property type="entry name" value="Periplasmic chaperone C-domain"/>
    <property type="match status" value="1"/>
</dbReference>
<dbReference type="InterPro" id="IPR016148">
    <property type="entry name" value="Pili_assmbl_chaperone_C"/>
</dbReference>
<evidence type="ECO:0000313" key="9">
    <source>
        <dbReference type="Proteomes" id="UP000322181"/>
    </source>
</evidence>
<dbReference type="PANTHER" id="PTHR30251">
    <property type="entry name" value="PILUS ASSEMBLY CHAPERONE"/>
    <property type="match status" value="1"/>
</dbReference>
<dbReference type="Pfam" id="PF00345">
    <property type="entry name" value="PapD_N"/>
    <property type="match status" value="1"/>
</dbReference>
<organism evidence="8 9">
    <name type="scientific">Morganella psychrotolerans</name>
    <dbReference type="NCBI Taxonomy" id="368603"/>
    <lineage>
        <taxon>Bacteria</taxon>
        <taxon>Pseudomonadati</taxon>
        <taxon>Pseudomonadota</taxon>
        <taxon>Gammaproteobacteria</taxon>
        <taxon>Enterobacterales</taxon>
        <taxon>Morganellaceae</taxon>
        <taxon>Morganella</taxon>
    </lineage>
</organism>
<gene>
    <name evidence="8" type="ORF">F4V73_13325</name>
</gene>
<comment type="subcellular location">
    <subcellularLocation>
        <location evidence="1">Periplasm</location>
    </subcellularLocation>
</comment>
<evidence type="ECO:0000313" key="8">
    <source>
        <dbReference type="EMBL" id="KAA8714816.1"/>
    </source>
</evidence>
<dbReference type="Pfam" id="PF02753">
    <property type="entry name" value="PapD_C"/>
    <property type="match status" value="1"/>
</dbReference>
<dbReference type="Gene3D" id="2.60.40.10">
    <property type="entry name" value="Immunoglobulins"/>
    <property type="match status" value="2"/>
</dbReference>
<evidence type="ECO:0000256" key="5">
    <source>
        <dbReference type="ARBA" id="ARBA00023186"/>
    </source>
</evidence>
<proteinExistence type="inferred from homology"/>
<feature type="domain" description="Pili assembly chaperone C-terminal" evidence="7">
    <location>
        <begin position="203"/>
        <end position="261"/>
    </location>
</feature>
<protein>
    <submittedName>
        <fullName evidence="8">Molecular chaperone</fullName>
    </submittedName>
</protein>
<evidence type="ECO:0000256" key="1">
    <source>
        <dbReference type="ARBA" id="ARBA00004418"/>
    </source>
</evidence>
<dbReference type="InterPro" id="IPR050643">
    <property type="entry name" value="Periplasmic_pilus_chap"/>
</dbReference>
<comment type="similarity">
    <text evidence="2">Belongs to the periplasmic pilus chaperone family.</text>
</comment>
<dbReference type="PANTHER" id="PTHR30251:SF2">
    <property type="entry name" value="FIMBRIAL CHAPERONE YADV-RELATED"/>
    <property type="match status" value="1"/>
</dbReference>
<reference evidence="8 9" key="1">
    <citation type="submission" date="2019-09" db="EMBL/GenBank/DDBJ databases">
        <title>Draft genome sequence of various Type strains from the CCUG.</title>
        <authorList>
            <person name="Pineiro-Iglesias B."/>
            <person name="Tunovic T."/>
            <person name="Unosson C."/>
            <person name="Inganas E."/>
            <person name="Ohlen M."/>
            <person name="Cardew S."/>
            <person name="Jensie-Markopoulos S."/>
            <person name="Salva-Serra F."/>
            <person name="Jaen-Luchoro D."/>
            <person name="Karlsson R."/>
            <person name="Svensson-Stadler L."/>
            <person name="Chun J."/>
            <person name="Moore E."/>
        </authorList>
    </citation>
    <scope>NUCLEOTIDE SEQUENCE [LARGE SCALE GENOMIC DNA]</scope>
    <source>
        <strain evidence="8 9">CCUG 53682T</strain>
    </source>
</reference>
<dbReference type="OrthoDB" id="6464870at2"/>
<evidence type="ECO:0000256" key="3">
    <source>
        <dbReference type="ARBA" id="ARBA00022729"/>
    </source>
</evidence>
<dbReference type="PRINTS" id="PR00969">
    <property type="entry name" value="CHAPERONPILI"/>
</dbReference>
<dbReference type="InterPro" id="IPR001829">
    <property type="entry name" value="Pili_assmbl_chaperone_bac"/>
</dbReference>
<dbReference type="InterPro" id="IPR016147">
    <property type="entry name" value="Pili_assmbl_chaperone_N"/>
</dbReference>
<dbReference type="GO" id="GO:0030288">
    <property type="term" value="C:outer membrane-bounded periplasmic space"/>
    <property type="evidence" value="ECO:0007669"/>
    <property type="project" value="InterPro"/>
</dbReference>
<dbReference type="EMBL" id="VXKB01000003">
    <property type="protein sequence ID" value="KAA8714816.1"/>
    <property type="molecule type" value="Genomic_DNA"/>
</dbReference>
<evidence type="ECO:0000259" key="7">
    <source>
        <dbReference type="Pfam" id="PF02753"/>
    </source>
</evidence>
<keyword evidence="3" id="KW-0732">Signal</keyword>
<comment type="caution">
    <text evidence="8">The sequence shown here is derived from an EMBL/GenBank/DDBJ whole genome shotgun (WGS) entry which is preliminary data.</text>
</comment>
<dbReference type="GO" id="GO:0071555">
    <property type="term" value="P:cell wall organization"/>
    <property type="evidence" value="ECO:0007669"/>
    <property type="project" value="InterPro"/>
</dbReference>